<dbReference type="EMBL" id="JAGDFM010000290">
    <property type="protein sequence ID" value="KAG7380494.1"/>
    <property type="molecule type" value="Genomic_DNA"/>
</dbReference>
<keyword evidence="4" id="KW-1185">Reference proteome</keyword>
<dbReference type="InterPro" id="IPR001611">
    <property type="entry name" value="Leu-rich_rpt"/>
</dbReference>
<dbReference type="GO" id="GO:0005829">
    <property type="term" value="C:cytosol"/>
    <property type="evidence" value="ECO:0007669"/>
    <property type="project" value="TreeGrafter"/>
</dbReference>
<proteinExistence type="predicted"/>
<protein>
    <submittedName>
        <fullName evidence="3">NLR, CARD domain-containing protein 3</fullName>
    </submittedName>
</protein>
<dbReference type="PANTHER" id="PTHR24113:SF12">
    <property type="entry name" value="RAN GTPASE-ACTIVATING PROTEIN 1"/>
    <property type="match status" value="1"/>
</dbReference>
<dbReference type="AlphaFoldDB" id="A0A8T1VM68"/>
<dbReference type="GO" id="GO:0006913">
    <property type="term" value="P:nucleocytoplasmic transport"/>
    <property type="evidence" value="ECO:0007669"/>
    <property type="project" value="TreeGrafter"/>
</dbReference>
<dbReference type="GO" id="GO:0048471">
    <property type="term" value="C:perinuclear region of cytoplasm"/>
    <property type="evidence" value="ECO:0007669"/>
    <property type="project" value="TreeGrafter"/>
</dbReference>
<dbReference type="GO" id="GO:0005096">
    <property type="term" value="F:GTPase activator activity"/>
    <property type="evidence" value="ECO:0007669"/>
    <property type="project" value="InterPro"/>
</dbReference>
<dbReference type="Proteomes" id="UP000694044">
    <property type="component" value="Unassembled WGS sequence"/>
</dbReference>
<evidence type="ECO:0000313" key="4">
    <source>
        <dbReference type="Proteomes" id="UP000694044"/>
    </source>
</evidence>
<sequence length="1002" mass="110493">MLVFKLYATGACEPTGVTSSCRSYVLQRQQLKRDELEDVTAISYAWGSLPHSVATTWLPDTSAGETLRLQLGKEWSATGFLDELVALSAHSWLWLDQLSLRQCNATTEELNTTIPDVFKRSLVLVLLPGTPCLERGRVIDAAVSCGRNDPRMVQVSSLVIEHLMAHRRQCPCVGGIDVWLRRVWPWQEFAYADRMRLRFAAGGAVDAIPFDTMTLLRQQVLDKGRRGQCFIDLVRGDDVVFGEYVAPTRQDMLQYMSNYVEQNRVCTKDTDLISAVAPSIGATAVAGRSLVDGVKSLIEFMQAKTGSVYVGPLPRGFFVGDPGNLLSSYVAHERTLADLDSLSTVTKMALLHGTHFASGYSEDHDLLADIDSTIEVEDFLTRFESSKWFSELLRSMSWSQRRMMVRWLNSWKPSGGVFDEVFLFLKNNYSTADLTSERSSLVQTYHRVPLHSKQFLQLALILLRVIESDQSDLSDVLVGRSCLVKISKGSVTAMGYQCSSYPIGTVVAAGNCLMLGCLVDPSNDGSQKCCIFGRVPFVDRESMDFDAVSTTRILHQKMKPIEAPSNVNRLRQRINGLPEQNAEEFISNSHFPDSILKALRCIRENEVNILDISNEQGVDDEAVIELAEALEHNTALRTLYLYGNHIGGWGVVAIQTMLRFNTTLQHVHLPEDETDPCRNLLRLSAGNRVIWWSRAQEQAVGEILRAMHDVNSTITKVYLENDAVDDGTAIAIAEALKVNTTVTILMLKSKQIGDNGASALAEALMVNRTMREVYLTETRIGDKGASALAAALKANPKVKSLFLNANRIKDQGTGALAEALVDNQTVEVICLSDNEIGDVGAKALAEALKKNESVYDLYLTGNHIGDAGVGALAEALKENQMVSRLDLNQNQVGDDGASALAEVLKENQWMSSLYLTENHIGDDGARSLADALTRNRTLKELELSHNQIEDEGACALASTLTVNHAVHIKMNYNLVGEGLINDLKLVAAVTTLTLNNTRLNTN</sequence>
<dbReference type="GO" id="GO:0005634">
    <property type="term" value="C:nucleus"/>
    <property type="evidence" value="ECO:0007669"/>
    <property type="project" value="TreeGrafter"/>
</dbReference>
<evidence type="ECO:0000313" key="3">
    <source>
        <dbReference type="EMBL" id="KAG7380494.1"/>
    </source>
</evidence>
<gene>
    <name evidence="3" type="primary">NLRC3_3</name>
    <name evidence="3" type="ORF">PHYPSEUDO_007156</name>
</gene>
<dbReference type="OrthoDB" id="188902at2759"/>
<evidence type="ECO:0000256" key="2">
    <source>
        <dbReference type="ARBA" id="ARBA00022737"/>
    </source>
</evidence>
<comment type="caution">
    <text evidence="3">The sequence shown here is derived from an EMBL/GenBank/DDBJ whole genome shotgun (WGS) entry which is preliminary data.</text>
</comment>
<name>A0A8T1VM68_9STRA</name>
<keyword evidence="2" id="KW-0677">Repeat</keyword>
<dbReference type="SMART" id="SM00368">
    <property type="entry name" value="LRR_RI"/>
    <property type="match status" value="10"/>
</dbReference>
<keyword evidence="1" id="KW-0433">Leucine-rich repeat</keyword>
<dbReference type="GO" id="GO:0031267">
    <property type="term" value="F:small GTPase binding"/>
    <property type="evidence" value="ECO:0007669"/>
    <property type="project" value="TreeGrafter"/>
</dbReference>
<dbReference type="Pfam" id="PF13516">
    <property type="entry name" value="LRR_6"/>
    <property type="match status" value="7"/>
</dbReference>
<accession>A0A8T1VM68</accession>
<dbReference type="InterPro" id="IPR027038">
    <property type="entry name" value="RanGap"/>
</dbReference>
<reference evidence="3" key="1">
    <citation type="submission" date="2021-02" db="EMBL/GenBank/DDBJ databases">
        <authorList>
            <person name="Palmer J.M."/>
        </authorList>
    </citation>
    <scope>NUCLEOTIDE SEQUENCE</scope>
    <source>
        <strain evidence="3">SCRP734</strain>
    </source>
</reference>
<dbReference type="PANTHER" id="PTHR24113">
    <property type="entry name" value="RAN GTPASE-ACTIVATING PROTEIN 1"/>
    <property type="match status" value="1"/>
</dbReference>
<evidence type="ECO:0000256" key="1">
    <source>
        <dbReference type="ARBA" id="ARBA00022614"/>
    </source>
</evidence>
<organism evidence="3 4">
    <name type="scientific">Phytophthora pseudosyringae</name>
    <dbReference type="NCBI Taxonomy" id="221518"/>
    <lineage>
        <taxon>Eukaryota</taxon>
        <taxon>Sar</taxon>
        <taxon>Stramenopiles</taxon>
        <taxon>Oomycota</taxon>
        <taxon>Peronosporomycetes</taxon>
        <taxon>Peronosporales</taxon>
        <taxon>Peronosporaceae</taxon>
        <taxon>Phytophthora</taxon>
    </lineage>
</organism>